<dbReference type="Proteomes" id="UP000002866">
    <property type="component" value="Chromosome 7"/>
</dbReference>
<dbReference type="GO" id="GO:0032543">
    <property type="term" value="P:mitochondrial translation"/>
    <property type="evidence" value="ECO:0007669"/>
    <property type="project" value="TreeGrafter"/>
</dbReference>
<dbReference type="NCBIfam" id="TIGR00002">
    <property type="entry name" value="S16"/>
    <property type="match status" value="1"/>
</dbReference>
<dbReference type="FunFam" id="3.30.1320.10:FF:000013">
    <property type="entry name" value="Mitochondrial ribosomal protein"/>
    <property type="match status" value="1"/>
</dbReference>
<evidence type="ECO:0000256" key="1">
    <source>
        <dbReference type="ARBA" id="ARBA00006668"/>
    </source>
</evidence>
<dbReference type="Gene3D" id="3.30.1320.10">
    <property type="match status" value="1"/>
</dbReference>
<keyword evidence="3" id="KW-0687">Ribonucleoprotein</keyword>
<gene>
    <name evidence="4" type="primary">TBLA0G02730</name>
    <name evidence="4" type="ORF">TBLA_0G02730</name>
</gene>
<dbReference type="PANTHER" id="PTHR12919:SF20">
    <property type="entry name" value="SMALL RIBOSOMAL SUBUNIT PROTEIN BS16M"/>
    <property type="match status" value="1"/>
</dbReference>
<dbReference type="GeneID" id="14497343"/>
<sequence>MTKGLVRIRLSRQCRKNTPFYNIVVTQSFKARDAKPIEVIGTYNPIPIQSNITKKKKTNAVSVLPYKDIRLDFERAKYWIGVGAQPTETMTKILIKGGILGKEWNKYEAKNTRKVIRKRLEVEE</sequence>
<dbReference type="InterPro" id="IPR023803">
    <property type="entry name" value="Ribosomal_bS16_dom_sf"/>
</dbReference>
<dbReference type="OMA" id="PNDYNER"/>
<dbReference type="HAMAP" id="MF_00385">
    <property type="entry name" value="Ribosomal_bS16"/>
    <property type="match status" value="1"/>
</dbReference>
<dbReference type="eggNOG" id="KOG3419">
    <property type="taxonomic scope" value="Eukaryota"/>
</dbReference>
<evidence type="ECO:0000256" key="2">
    <source>
        <dbReference type="ARBA" id="ARBA00022980"/>
    </source>
</evidence>
<dbReference type="RefSeq" id="XP_004181730.1">
    <property type="nucleotide sequence ID" value="XM_004181682.1"/>
</dbReference>
<reference evidence="4 5" key="1">
    <citation type="journal article" date="2011" name="Proc. Natl. Acad. Sci. U.S.A.">
        <title>Evolutionary erosion of yeast sex chromosomes by mating-type switching accidents.</title>
        <authorList>
            <person name="Gordon J.L."/>
            <person name="Armisen D."/>
            <person name="Proux-Wera E."/>
            <person name="Oheigeartaigh S.S."/>
            <person name="Byrne K.P."/>
            <person name="Wolfe K.H."/>
        </authorList>
    </citation>
    <scope>NUCLEOTIDE SEQUENCE [LARGE SCALE GENOMIC DNA]</scope>
    <source>
        <strain evidence="5">ATCC 34711 / CBS 6284 / DSM 70876 / NBRC 10599 / NRRL Y-10934 / UCD 77-7</strain>
    </source>
</reference>
<dbReference type="OrthoDB" id="407221at2759"/>
<dbReference type="GO" id="GO:0005763">
    <property type="term" value="C:mitochondrial small ribosomal subunit"/>
    <property type="evidence" value="ECO:0007669"/>
    <property type="project" value="EnsemblFungi"/>
</dbReference>
<evidence type="ECO:0000313" key="4">
    <source>
        <dbReference type="EMBL" id="CCH62211.1"/>
    </source>
</evidence>
<dbReference type="PANTHER" id="PTHR12919">
    <property type="entry name" value="30S RIBOSOMAL PROTEIN S16"/>
    <property type="match status" value="1"/>
</dbReference>
<evidence type="ECO:0000256" key="3">
    <source>
        <dbReference type="ARBA" id="ARBA00023274"/>
    </source>
</evidence>
<dbReference type="EMBL" id="HE806322">
    <property type="protein sequence ID" value="CCH62211.1"/>
    <property type="molecule type" value="Genomic_DNA"/>
</dbReference>
<dbReference type="InParanoid" id="I2H759"/>
<evidence type="ECO:0008006" key="6">
    <source>
        <dbReference type="Google" id="ProtNLM"/>
    </source>
</evidence>
<dbReference type="SUPFAM" id="SSF54565">
    <property type="entry name" value="Ribosomal protein S16"/>
    <property type="match status" value="1"/>
</dbReference>
<dbReference type="FunCoup" id="I2H759">
    <property type="interactions" value="812"/>
</dbReference>
<keyword evidence="5" id="KW-1185">Reference proteome</keyword>
<dbReference type="STRING" id="1071380.I2H759"/>
<proteinExistence type="inferred from homology"/>
<dbReference type="GO" id="GO:0003735">
    <property type="term" value="F:structural constituent of ribosome"/>
    <property type="evidence" value="ECO:0007669"/>
    <property type="project" value="EnsemblFungi"/>
</dbReference>
<dbReference type="KEGG" id="tbl:TBLA_0G02730"/>
<comment type="similarity">
    <text evidence="1">Belongs to the bacterial ribosomal protein bS16 family.</text>
</comment>
<dbReference type="Pfam" id="PF00886">
    <property type="entry name" value="Ribosomal_S16"/>
    <property type="match status" value="1"/>
</dbReference>
<dbReference type="HOGENOM" id="CLU_100590_2_2_1"/>
<keyword evidence="2" id="KW-0689">Ribosomal protein</keyword>
<name>I2H759_HENB6</name>
<dbReference type="AlphaFoldDB" id="I2H759"/>
<accession>I2H759</accession>
<dbReference type="InterPro" id="IPR000307">
    <property type="entry name" value="Ribosomal_bS16"/>
</dbReference>
<organism evidence="4 5">
    <name type="scientific">Henningerozyma blattae (strain ATCC 34711 / CBS 6284 / DSM 70876 / NBRC 10599 / NRRL Y-10934 / UCD 77-7)</name>
    <name type="common">Yeast</name>
    <name type="synonym">Tetrapisispora blattae</name>
    <dbReference type="NCBI Taxonomy" id="1071380"/>
    <lineage>
        <taxon>Eukaryota</taxon>
        <taxon>Fungi</taxon>
        <taxon>Dikarya</taxon>
        <taxon>Ascomycota</taxon>
        <taxon>Saccharomycotina</taxon>
        <taxon>Saccharomycetes</taxon>
        <taxon>Saccharomycetales</taxon>
        <taxon>Saccharomycetaceae</taxon>
        <taxon>Henningerozyma</taxon>
    </lineage>
</organism>
<evidence type="ECO:0000313" key="5">
    <source>
        <dbReference type="Proteomes" id="UP000002866"/>
    </source>
</evidence>
<protein>
    <recommendedName>
        <fullName evidence="6">Ribosomal protein S16</fullName>
    </recommendedName>
</protein>